<reference evidence="2 3" key="1">
    <citation type="submission" date="2024-11" db="EMBL/GenBank/DDBJ databases">
        <title>Using genomics to understand microbial adaptation to soil warming.</title>
        <authorList>
            <person name="Deangelis K.M. PhD."/>
        </authorList>
    </citation>
    <scope>NUCLEOTIDE SEQUENCE [LARGE SCALE GENOMIC DNA]</scope>
    <source>
        <strain evidence="2 3">GAS97</strain>
    </source>
</reference>
<dbReference type="Proteomes" id="UP001620514">
    <property type="component" value="Unassembled WGS sequence"/>
</dbReference>
<comment type="caution">
    <text evidence="2">The sequence shown here is derived from an EMBL/GenBank/DDBJ whole genome shotgun (WGS) entry which is preliminary data.</text>
</comment>
<organism evidence="2 3">
    <name type="scientific">Caballeronia udeis</name>
    <dbReference type="NCBI Taxonomy" id="1232866"/>
    <lineage>
        <taxon>Bacteria</taxon>
        <taxon>Pseudomonadati</taxon>
        <taxon>Pseudomonadota</taxon>
        <taxon>Betaproteobacteria</taxon>
        <taxon>Burkholderiales</taxon>
        <taxon>Burkholderiaceae</taxon>
        <taxon>Caballeronia</taxon>
    </lineage>
</organism>
<dbReference type="Gene3D" id="3.90.960.10">
    <property type="entry name" value="YbaK/aminoacyl-tRNA synthetase-associated domain"/>
    <property type="match status" value="1"/>
</dbReference>
<protein>
    <submittedName>
        <fullName evidence="2">Prolyl-tRNA editing enzyme YbaK/EbsC (Cys-tRNA(Pro) deacylase)</fullName>
    </submittedName>
</protein>
<evidence type="ECO:0000313" key="3">
    <source>
        <dbReference type="Proteomes" id="UP001620514"/>
    </source>
</evidence>
<dbReference type="Pfam" id="PF04073">
    <property type="entry name" value="tRNA_edit"/>
    <property type="match status" value="1"/>
</dbReference>
<keyword evidence="3" id="KW-1185">Reference proteome</keyword>
<accession>A0ABW8MMB0</accession>
<dbReference type="PANTHER" id="PTHR30411">
    <property type="entry name" value="CYTOPLASMIC PROTEIN"/>
    <property type="match status" value="1"/>
</dbReference>
<dbReference type="EMBL" id="JBIYDN010000016">
    <property type="protein sequence ID" value="MFK4444818.1"/>
    <property type="molecule type" value="Genomic_DNA"/>
</dbReference>
<evidence type="ECO:0000259" key="1">
    <source>
        <dbReference type="Pfam" id="PF04073"/>
    </source>
</evidence>
<dbReference type="SUPFAM" id="SSF55826">
    <property type="entry name" value="YbaK/ProRS associated domain"/>
    <property type="match status" value="1"/>
</dbReference>
<sequence>MMQLLDLAKKHNFDAIPRDQWPMHLPPSVASGLPAQDVAVFSVRDEHSDTAQFSERYSFSLDDCANTLILRFARDGIEHHAAVVNLGSRRLDVNGAVKALLAAKRVSFAKREVAAELTGMEFGGITAFGLPEGMKILVDEEVTKRKFVVMGAGYRRSKILLDPNVLRGLANTEVASLTLQQA</sequence>
<evidence type="ECO:0000313" key="2">
    <source>
        <dbReference type="EMBL" id="MFK4444818.1"/>
    </source>
</evidence>
<proteinExistence type="predicted"/>
<name>A0ABW8MMB0_9BURK</name>
<dbReference type="RefSeq" id="WP_404609898.1">
    <property type="nucleotide sequence ID" value="NZ_JBIYDN010000016.1"/>
</dbReference>
<gene>
    <name evidence="2" type="ORF">ABH943_004840</name>
</gene>
<feature type="domain" description="YbaK/aminoacyl-tRNA synthetase-associated" evidence="1">
    <location>
        <begin position="49"/>
        <end position="167"/>
    </location>
</feature>
<dbReference type="InterPro" id="IPR007214">
    <property type="entry name" value="YbaK/aa-tRNA-synth-assoc-dom"/>
</dbReference>
<dbReference type="PANTHER" id="PTHR30411:SF1">
    <property type="entry name" value="CYTOPLASMIC PROTEIN"/>
    <property type="match status" value="1"/>
</dbReference>
<dbReference type="InterPro" id="IPR036754">
    <property type="entry name" value="YbaK/aa-tRNA-synt-asso_dom_sf"/>
</dbReference>